<protein>
    <recommendedName>
        <fullName evidence="2 6">Vacuolar protein-sorting-associated protein 36</fullName>
    </recommendedName>
    <alternativeName>
        <fullName evidence="5 6">ESCRT-II complex subunit VPS36</fullName>
    </alternativeName>
</protein>
<dbReference type="InterPro" id="IPR011993">
    <property type="entry name" value="PH-like_dom_sf"/>
</dbReference>
<dbReference type="InterPro" id="IPR036388">
    <property type="entry name" value="WH-like_DNA-bd_sf"/>
</dbReference>
<dbReference type="InterPro" id="IPR040608">
    <property type="entry name" value="Snf8/Vps36"/>
</dbReference>
<dbReference type="SUPFAM" id="SSF50729">
    <property type="entry name" value="PH domain-like"/>
    <property type="match status" value="1"/>
</dbReference>
<dbReference type="InterPro" id="IPR036390">
    <property type="entry name" value="WH_DNA-bd_sf"/>
</dbReference>
<evidence type="ECO:0000259" key="7">
    <source>
        <dbReference type="PROSITE" id="PS51495"/>
    </source>
</evidence>
<evidence type="ECO:0000256" key="6">
    <source>
        <dbReference type="RuleBase" id="RU367095"/>
    </source>
</evidence>
<evidence type="ECO:0000313" key="8">
    <source>
        <dbReference type="Proteomes" id="UP000694888"/>
    </source>
</evidence>
<dbReference type="Gene3D" id="2.30.29.30">
    <property type="entry name" value="Pleckstrin-homology domain (PH domain)/Phosphotyrosine-binding domain (PTB)"/>
    <property type="match status" value="1"/>
</dbReference>
<evidence type="ECO:0000256" key="5">
    <source>
        <dbReference type="ARBA" id="ARBA00030114"/>
    </source>
</evidence>
<comment type="subcellular location">
    <subcellularLocation>
        <location evidence="6">Cytoplasm</location>
    </subcellularLocation>
    <subcellularLocation>
        <location evidence="6">Endosome</location>
    </subcellularLocation>
</comment>
<accession>A0ABM0JV71</accession>
<gene>
    <name evidence="9" type="primary">LOC101848053</name>
</gene>
<keyword evidence="3 6" id="KW-0813">Transport</keyword>
<keyword evidence="6" id="KW-0963">Cytoplasm</keyword>
<organism evidence="8 9">
    <name type="scientific">Aplysia californica</name>
    <name type="common">California sea hare</name>
    <dbReference type="NCBI Taxonomy" id="6500"/>
    <lineage>
        <taxon>Eukaryota</taxon>
        <taxon>Metazoa</taxon>
        <taxon>Spiralia</taxon>
        <taxon>Lophotrochozoa</taxon>
        <taxon>Mollusca</taxon>
        <taxon>Gastropoda</taxon>
        <taxon>Heterobranchia</taxon>
        <taxon>Euthyneura</taxon>
        <taxon>Tectipleura</taxon>
        <taxon>Aplysiida</taxon>
        <taxon>Aplysioidea</taxon>
        <taxon>Aplysiidae</taxon>
        <taxon>Aplysia</taxon>
    </lineage>
</organism>
<comment type="function">
    <text evidence="6">Component of the ESCRT-II complex (endosomal sorting complex required for transport II), which is required for multivesicular body (MVB) formation and sorting of endosomal cargo proteins into MVBs.</text>
</comment>
<dbReference type="PANTHER" id="PTHR13128:SF12">
    <property type="entry name" value="VACUOLAR PROTEIN-SORTING-ASSOCIATED PROTEIN 36"/>
    <property type="match status" value="1"/>
</dbReference>
<dbReference type="Pfam" id="PF11605">
    <property type="entry name" value="Vps36_ESCRT-II"/>
    <property type="match status" value="1"/>
</dbReference>
<dbReference type="GeneID" id="101848053"/>
<evidence type="ECO:0000256" key="4">
    <source>
        <dbReference type="ARBA" id="ARBA00022927"/>
    </source>
</evidence>
<feature type="domain" description="GLUE N-terminal" evidence="7">
    <location>
        <begin position="1"/>
        <end position="138"/>
    </location>
</feature>
<dbReference type="InterPro" id="IPR037855">
    <property type="entry name" value="Vps36"/>
</dbReference>
<dbReference type="PANTHER" id="PTHR13128">
    <property type="entry name" value="VACUOLAR PROTEIN-SORTING-ASSOCIATED PROTEIN 36"/>
    <property type="match status" value="1"/>
</dbReference>
<keyword evidence="8" id="KW-1185">Reference proteome</keyword>
<dbReference type="SUPFAM" id="SSF46785">
    <property type="entry name" value="Winged helix' DNA-binding domain"/>
    <property type="match status" value="2"/>
</dbReference>
<evidence type="ECO:0000256" key="2">
    <source>
        <dbReference type="ARBA" id="ARBA00017953"/>
    </source>
</evidence>
<keyword evidence="6" id="KW-0967">Endosome</keyword>
<proteinExistence type="inferred from homology"/>
<comment type="similarity">
    <text evidence="1 6">Belongs to the VPS36 family.</text>
</comment>
<dbReference type="InterPro" id="IPR021648">
    <property type="entry name" value="GLUE_dom"/>
</dbReference>
<dbReference type="Gene3D" id="6.10.140.260">
    <property type="match status" value="1"/>
</dbReference>
<keyword evidence="4 6" id="KW-0653">Protein transport</keyword>
<evidence type="ECO:0000256" key="3">
    <source>
        <dbReference type="ARBA" id="ARBA00022448"/>
    </source>
</evidence>
<dbReference type="Pfam" id="PF04157">
    <property type="entry name" value="EAP30"/>
    <property type="match status" value="1"/>
</dbReference>
<name>A0ABM0JV71_APLCA</name>
<evidence type="ECO:0000313" key="9">
    <source>
        <dbReference type="RefSeq" id="XP_005102278.1"/>
    </source>
</evidence>
<dbReference type="Proteomes" id="UP000694888">
    <property type="component" value="Unplaced"/>
</dbReference>
<dbReference type="PROSITE" id="PS51495">
    <property type="entry name" value="GLUE"/>
    <property type="match status" value="1"/>
</dbReference>
<evidence type="ECO:0000256" key="1">
    <source>
        <dbReference type="ARBA" id="ARBA00009697"/>
    </source>
</evidence>
<reference evidence="9" key="1">
    <citation type="submission" date="2025-08" db="UniProtKB">
        <authorList>
            <consortium name="RefSeq"/>
        </authorList>
    </citation>
    <scope>IDENTIFICATION</scope>
</reference>
<dbReference type="RefSeq" id="XP_005102278.1">
    <property type="nucleotide sequence ID" value="XM_005102221.3"/>
</dbReference>
<comment type="subunit">
    <text evidence="6">Component of the endosomal sorting complex required for transport II (ESCRT-II).</text>
</comment>
<sequence>MDRFSWCDGSLYPDESLVEQQSGVAVYDGQDKTAFNAGFLMLTTHRILWRDQRNRNCVISLPLANVSGVDEQPSGFTKSAKIVLHLSAGAPGRPPGPVTQSPHDYIRLSFRELGQQEFLRSLKEEMKKRRWEAQPAATPASNNSGLLPRQRPGIVGIERSIQQKNKETNKNISQAFQDLRNLMEKAKDMVGLSKTIATKIKDKQGEITEDETVKFKSYLLSMGIPNPVTRETHGTGDKYYTELARQLASVLAKPVEDCGGMMTMTDVYCRVNRARGMELLSPEDLLHACELMEMLALPLRLRTFDSGVSVLQARSQDEEEIVSKTSSTIQDKGPLTAEQLAQILGLSVILARERLLLTEKMGGVCRDETVEGLKFYPNLFLTAGS</sequence>
<dbReference type="Gene3D" id="1.10.10.10">
    <property type="entry name" value="Winged helix-like DNA-binding domain superfamily/Winged helix DNA-binding domain"/>
    <property type="match status" value="2"/>
</dbReference>